<evidence type="ECO:0000313" key="3">
    <source>
        <dbReference type="Proteomes" id="UP000009027"/>
    </source>
</evidence>
<evidence type="ECO:0000313" key="2">
    <source>
        <dbReference type="EMBL" id="CCD21521.1"/>
    </source>
</evidence>
<feature type="region of interest" description="Disordered" evidence="1">
    <location>
        <begin position="1"/>
        <end position="32"/>
    </location>
</feature>
<dbReference type="VEuPathDB" id="TriTrypDB:TvY486_0044390"/>
<accession>F9WVB4</accession>
<gene>
    <name evidence="2" type="ORF">TvY486_0044390</name>
</gene>
<dbReference type="EMBL" id="CAEX01007842">
    <property type="protein sequence ID" value="CCD21521.1"/>
    <property type="molecule type" value="Genomic_DNA"/>
</dbReference>
<dbReference type="Proteomes" id="UP000009027">
    <property type="component" value="Unassembled WGS sequence"/>
</dbReference>
<evidence type="ECO:0000256" key="1">
    <source>
        <dbReference type="SAM" id="MobiDB-lite"/>
    </source>
</evidence>
<organism evidence="2 3">
    <name type="scientific">Trypanosoma vivax (strain Y486)</name>
    <dbReference type="NCBI Taxonomy" id="1055687"/>
    <lineage>
        <taxon>Eukaryota</taxon>
        <taxon>Discoba</taxon>
        <taxon>Euglenozoa</taxon>
        <taxon>Kinetoplastea</taxon>
        <taxon>Metakinetoplastina</taxon>
        <taxon>Trypanosomatida</taxon>
        <taxon>Trypanosomatidae</taxon>
        <taxon>Trypanosoma</taxon>
        <taxon>Duttonella</taxon>
    </lineage>
</organism>
<keyword evidence="3" id="KW-1185">Reference proteome</keyword>
<name>F9WVB4_TRYVY</name>
<reference evidence="2 3" key="1">
    <citation type="journal article" date="2012" name="Proc. Natl. Acad. Sci. U.S.A.">
        <title>Antigenic diversity is generated by distinct evolutionary mechanisms in African trypanosome species.</title>
        <authorList>
            <person name="Jackson A.P."/>
            <person name="Berry A."/>
            <person name="Aslett M."/>
            <person name="Allison H.C."/>
            <person name="Burton P."/>
            <person name="Vavrova-Anderson J."/>
            <person name="Brown R."/>
            <person name="Browne H."/>
            <person name="Corton N."/>
            <person name="Hauser H."/>
            <person name="Gamble J."/>
            <person name="Gilderthorp R."/>
            <person name="Marcello L."/>
            <person name="McQuillan J."/>
            <person name="Otto T.D."/>
            <person name="Quail M.A."/>
            <person name="Sanders M.J."/>
            <person name="van Tonder A."/>
            <person name="Ginger M.L."/>
            <person name="Field M.C."/>
            <person name="Barry J.D."/>
            <person name="Hertz-Fowler C."/>
            <person name="Berriman M."/>
        </authorList>
    </citation>
    <scope>NUCLEOTIDE SEQUENCE</scope>
    <source>
        <strain evidence="2 3">Y486</strain>
    </source>
</reference>
<protein>
    <submittedName>
        <fullName evidence="2">Uncharacterized protein</fullName>
    </submittedName>
</protein>
<dbReference type="AlphaFoldDB" id="F9WVB4"/>
<proteinExistence type="predicted"/>
<sequence length="218" mass="24178">MGRRGPIDSKTSYQRVSAPKTPPNMTFRDGRPCPLKGAADIGTHLRGSKLGPFCAATVFGQPASSNTKEHFKSALFLYILAAPSGNRYSQHAAGMRGAWLNKKLAPNAFRKALSTHSRPAAFGRMPLSNQTHRRAIQNHSFGWQRAKLEFRDRARCPNAFARPYGTLCSVLAALVPRAALRTPGQSSIKSLTLFRDELIDAFRFSEWSFTNSLFAEFF</sequence>